<dbReference type="SUPFAM" id="SSF51306">
    <property type="entry name" value="LexA/Signal peptidase"/>
    <property type="match status" value="1"/>
</dbReference>
<gene>
    <name evidence="3" type="ORF">GCM10007875_01920</name>
</gene>
<dbReference type="InterPro" id="IPR039418">
    <property type="entry name" value="LexA-like"/>
</dbReference>
<evidence type="ECO:0000313" key="4">
    <source>
        <dbReference type="Proteomes" id="UP001156664"/>
    </source>
</evidence>
<dbReference type="Gene3D" id="2.10.109.10">
    <property type="entry name" value="Umud Fragment, subunit A"/>
    <property type="match status" value="1"/>
</dbReference>
<dbReference type="Pfam" id="PF09848">
    <property type="entry name" value="SLFN-g3_helicase"/>
    <property type="match status" value="1"/>
</dbReference>
<dbReference type="Pfam" id="PF00717">
    <property type="entry name" value="Peptidase_S24"/>
    <property type="match status" value="1"/>
</dbReference>
<protein>
    <submittedName>
        <fullName evidence="3">ATPase AAA</fullName>
    </submittedName>
</protein>
<evidence type="ECO:0000259" key="2">
    <source>
        <dbReference type="Pfam" id="PF09848"/>
    </source>
</evidence>
<dbReference type="CDD" id="cd06529">
    <property type="entry name" value="S24_LexA-like"/>
    <property type="match status" value="1"/>
</dbReference>
<keyword evidence="4" id="KW-1185">Reference proteome</keyword>
<organism evidence="3 4">
    <name type="scientific">Limnobacter litoralis</name>
    <dbReference type="NCBI Taxonomy" id="481366"/>
    <lineage>
        <taxon>Bacteria</taxon>
        <taxon>Pseudomonadati</taxon>
        <taxon>Pseudomonadota</taxon>
        <taxon>Betaproteobacteria</taxon>
        <taxon>Burkholderiales</taxon>
        <taxon>Burkholderiaceae</taxon>
        <taxon>Limnobacter</taxon>
    </lineage>
</organism>
<reference evidence="4" key="1">
    <citation type="journal article" date="2019" name="Int. J. Syst. Evol. Microbiol.">
        <title>The Global Catalogue of Microorganisms (GCM) 10K type strain sequencing project: providing services to taxonomists for standard genome sequencing and annotation.</title>
        <authorList>
            <consortium name="The Broad Institute Genomics Platform"/>
            <consortium name="The Broad Institute Genome Sequencing Center for Infectious Disease"/>
            <person name="Wu L."/>
            <person name="Ma J."/>
        </authorList>
    </citation>
    <scope>NUCLEOTIDE SEQUENCE [LARGE SCALE GENOMIC DNA]</scope>
    <source>
        <strain evidence="4">NBRC 105857</strain>
    </source>
</reference>
<sequence length="801" mass="90570">MNYEFDTMLVYSASKSRFLDDVLDDQIHEIIHREFQRRLFRKAAQSEVNAWRNSMKEMRQVLSDSDIPVDSLVSIEYNIPLTGKRIDFILTGRNAQFQDCAVIIELKQWSEVQATTQDAIVNTWIGNGLINTPHPSYQAWTYAALIEDYSEVVQNENIRLSACAYLHNLNDGRVINDEFYKAHTSKAPVFISKDARKLSDFLKQHVKYGDQNDLMYRIEHGRIRPSKNLADSLASMLKGNTEFLMIDDQKLVYETALNLVHAKKPDQKRVLVVQGGPGTGKSVVAINLLNEMTRLGLVCQYVSKNAAPRAVFEAKLTGTLKKTRISNLFRGSGAFTDIEFNSFDVLLVDEAHRLNERSGLYGNLGENQIKELINASKLCIFFLDEDQRVTFKDIGSKAEICKWSELAGARVFEQKLRSQFRCNGSDSYISWLNHHLQIEPSANLNLDGLDFDFQVFDSPTKLHDAIRNKNKINNKARMVAGYCWDWKSKRNPQANDIEFPEFHYQAQWNLSDDGSAWIIAEHSVEQVGCIHTCQGLELDYVGVIVGPDFVIRDGNVITDATRRSRMDQSIKGFKSGLKTDRAKNLALADAVIKNTYKTLMTRGMKGCYVYFTDEETRAYFTSLMSVLTRSPAQKKPVLLKYEGLELPIVDASQKAANNAPVFDLRFAAGGFGEHQDIDNFDRVVLPDHIRASDDCFVAQVVGDSMNKRIPSGAWCLFRLNPQGTRNGKIVVVQHRSISDAELGGQFTIKRYKSEKIAAQDGWINSTVVLNPESTNPIHKPIVLNAAESEEIKVIAEFLTVL</sequence>
<accession>A0ABQ5YMS8</accession>
<dbReference type="InterPro" id="IPR027417">
    <property type="entry name" value="P-loop_NTPase"/>
</dbReference>
<dbReference type="Gene3D" id="3.40.50.300">
    <property type="entry name" value="P-loop containing nucleotide triphosphate hydrolases"/>
    <property type="match status" value="1"/>
</dbReference>
<evidence type="ECO:0000313" key="3">
    <source>
        <dbReference type="EMBL" id="GLR25105.1"/>
    </source>
</evidence>
<evidence type="ECO:0000259" key="1">
    <source>
        <dbReference type="Pfam" id="PF00717"/>
    </source>
</evidence>
<feature type="domain" description="Schlafen group 3-like DNA/RNA helicase" evidence="2">
    <location>
        <begin position="268"/>
        <end position="613"/>
    </location>
</feature>
<comment type="caution">
    <text evidence="3">The sequence shown here is derived from an EMBL/GenBank/DDBJ whole genome shotgun (WGS) entry which is preliminary data.</text>
</comment>
<dbReference type="Proteomes" id="UP001156664">
    <property type="component" value="Unassembled WGS sequence"/>
</dbReference>
<dbReference type="SUPFAM" id="SSF52540">
    <property type="entry name" value="P-loop containing nucleoside triphosphate hydrolases"/>
    <property type="match status" value="2"/>
</dbReference>
<name>A0ABQ5YMS8_9BURK</name>
<dbReference type="EMBL" id="BSOJ01000004">
    <property type="protein sequence ID" value="GLR25105.1"/>
    <property type="molecule type" value="Genomic_DNA"/>
</dbReference>
<dbReference type="InterPro" id="IPR015927">
    <property type="entry name" value="Peptidase_S24_S26A/B/C"/>
</dbReference>
<dbReference type="InterPro" id="IPR018647">
    <property type="entry name" value="SLFN_3-like_DNA/RNA_helicase"/>
</dbReference>
<proteinExistence type="predicted"/>
<feature type="domain" description="Peptidase S24/S26A/S26B/S26C" evidence="1">
    <location>
        <begin position="665"/>
        <end position="795"/>
    </location>
</feature>
<dbReference type="InterPro" id="IPR036286">
    <property type="entry name" value="LexA/Signal_pep-like_sf"/>
</dbReference>